<protein>
    <submittedName>
        <fullName evidence="2">Parkin co-regulated protein</fullName>
    </submittedName>
</protein>
<dbReference type="EMBL" id="KI546169">
    <property type="protein sequence ID" value="EST41599.1"/>
    <property type="molecule type" value="Genomic_DNA"/>
</dbReference>
<dbReference type="Pfam" id="PF10274">
    <property type="entry name" value="ParcG"/>
    <property type="match status" value="1"/>
</dbReference>
<dbReference type="InterPro" id="IPR019399">
    <property type="entry name" value="Parkin_co-regulated_protein"/>
</dbReference>
<name>V6LLL8_9EUKA</name>
<dbReference type="EMBL" id="AUWU02000009">
    <property type="protein sequence ID" value="KAH0569619.1"/>
    <property type="molecule type" value="Genomic_DNA"/>
</dbReference>
<dbReference type="Proteomes" id="UP000018208">
    <property type="component" value="Unassembled WGS sequence"/>
</dbReference>
<dbReference type="PANTHER" id="PTHR21207">
    <property type="entry name" value="PARKIN COREGULATED GENE PROTEIN PARK2 COREGULATED"/>
    <property type="match status" value="1"/>
</dbReference>
<dbReference type="VEuPathDB" id="GiardiaDB:SS50377_28575"/>
<dbReference type="OrthoDB" id="5954824at2759"/>
<accession>V6LLL8</accession>
<evidence type="ECO:0000256" key="1">
    <source>
        <dbReference type="SAM" id="MobiDB-lite"/>
    </source>
</evidence>
<dbReference type="GO" id="GO:0051879">
    <property type="term" value="F:Hsp90 protein binding"/>
    <property type="evidence" value="ECO:0007669"/>
    <property type="project" value="TreeGrafter"/>
</dbReference>
<organism evidence="2">
    <name type="scientific">Spironucleus salmonicida</name>
    <dbReference type="NCBI Taxonomy" id="348837"/>
    <lineage>
        <taxon>Eukaryota</taxon>
        <taxon>Metamonada</taxon>
        <taxon>Diplomonadida</taxon>
        <taxon>Hexamitidae</taxon>
        <taxon>Hexamitinae</taxon>
        <taxon>Spironucleus</taxon>
    </lineage>
</organism>
<evidence type="ECO:0000313" key="4">
    <source>
        <dbReference type="Proteomes" id="UP000018208"/>
    </source>
</evidence>
<dbReference type="PANTHER" id="PTHR21207:SF2">
    <property type="entry name" value="PARKIN COREGULATED GENE PROTEIN"/>
    <property type="match status" value="1"/>
</dbReference>
<dbReference type="AlphaFoldDB" id="V6LLL8"/>
<feature type="compositionally biased region" description="Pro residues" evidence="1">
    <location>
        <begin position="1"/>
        <end position="10"/>
    </location>
</feature>
<reference evidence="2 3" key="1">
    <citation type="journal article" date="2014" name="PLoS Genet.">
        <title>The Genome of Spironucleus salmonicida Highlights a Fish Pathogen Adapted to Fluctuating Environments.</title>
        <authorList>
            <person name="Xu F."/>
            <person name="Jerlstrom-Hultqvist J."/>
            <person name="Einarsson E."/>
            <person name="Astvaldsson A."/>
            <person name="Svard S.G."/>
            <person name="Andersson J.O."/>
        </authorList>
    </citation>
    <scope>NUCLEOTIDE SEQUENCE</scope>
    <source>
        <strain evidence="3">ATCC 50377</strain>
    </source>
</reference>
<reference evidence="3" key="2">
    <citation type="submission" date="2020-12" db="EMBL/GenBank/DDBJ databases">
        <title>New Spironucleus salmonicida genome in near-complete chromosomes.</title>
        <authorList>
            <person name="Xu F."/>
            <person name="Kurt Z."/>
            <person name="Jimenez-Gonzalez A."/>
            <person name="Astvaldsson A."/>
            <person name="Andersson J.O."/>
            <person name="Svard S.G."/>
        </authorList>
    </citation>
    <scope>NUCLEOTIDE SEQUENCE</scope>
    <source>
        <strain evidence="3">ATCC 50377</strain>
    </source>
</reference>
<sequence length="214" mass="24370">MRAMNPAPPEKAPKNPNSPFCLRQMPPTEFRMYYNRGDIPCSIVHSAVSQTLNWRTDKSSLDLHHYLPLFFEGLRETQHPFSFIAEVGVRDLLEEAGQRVVPVIPQLILPIKKALETRDEGIICKTLRSVVLLLNADQLVGPALVPYFRQILPVLNVFYSKNVNIGDKVYYGQKKVLNIGDLIHDVLEMMEMKGGPDALINIRYMVPCYQSCMQ</sequence>
<feature type="region of interest" description="Disordered" evidence="1">
    <location>
        <begin position="1"/>
        <end position="21"/>
    </location>
</feature>
<proteinExistence type="predicted"/>
<dbReference type="GO" id="GO:0030544">
    <property type="term" value="F:Hsp70 protein binding"/>
    <property type="evidence" value="ECO:0007669"/>
    <property type="project" value="TreeGrafter"/>
</dbReference>
<keyword evidence="4" id="KW-1185">Reference proteome</keyword>
<evidence type="ECO:0000313" key="3">
    <source>
        <dbReference type="EMBL" id="KAH0569619.1"/>
    </source>
</evidence>
<evidence type="ECO:0000313" key="2">
    <source>
        <dbReference type="EMBL" id="EST41599.1"/>
    </source>
</evidence>
<gene>
    <name evidence="2" type="ORF">SS50377_18943</name>
    <name evidence="3" type="ORF">SS50377_28575</name>
</gene>